<reference evidence="3 4" key="1">
    <citation type="journal article" date="2018" name="Genome Announc.">
        <title>Draft Genome Sequence of "Candidatus Phycosocius bacilliformis," an Alphaproteobacterial Ectosymbiont of the Hydrocarbon-Producing Green Alga Botryococcus braunii.</title>
        <authorList>
            <person name="Tanabe Y."/>
            <person name="Yamaguchi H."/>
            <person name="Watanabe M.M."/>
        </authorList>
    </citation>
    <scope>NUCLEOTIDE SEQUENCE [LARGE SCALE GENOMIC DNA]</scope>
    <source>
        <strain evidence="3 4">BOTRYCO-2</strain>
    </source>
</reference>
<dbReference type="InterPro" id="IPR008207">
    <property type="entry name" value="Sig_transdc_His_kin_Hpt_dom"/>
</dbReference>
<feature type="domain" description="HPt" evidence="2">
    <location>
        <begin position="53"/>
        <end position="111"/>
    </location>
</feature>
<evidence type="ECO:0000259" key="2">
    <source>
        <dbReference type="Pfam" id="PF01627"/>
    </source>
</evidence>
<name>A0A2P2EAQ2_9PROT</name>
<dbReference type="RefSeq" id="WP_238164942.1">
    <property type="nucleotide sequence ID" value="NZ_BFBR01000005.1"/>
</dbReference>
<dbReference type="SUPFAM" id="SSF47226">
    <property type="entry name" value="Histidine-containing phosphotransfer domain, HPT domain"/>
    <property type="match status" value="1"/>
</dbReference>
<gene>
    <name evidence="3" type="ORF">PbB2_01822</name>
</gene>
<evidence type="ECO:0000313" key="4">
    <source>
        <dbReference type="Proteomes" id="UP000245086"/>
    </source>
</evidence>
<dbReference type="Pfam" id="PF01627">
    <property type="entry name" value="Hpt"/>
    <property type="match status" value="1"/>
</dbReference>
<comment type="caution">
    <text evidence="3">The sequence shown here is derived from an EMBL/GenBank/DDBJ whole genome shotgun (WGS) entry which is preliminary data.</text>
</comment>
<accession>A0A2P2EAQ2</accession>
<dbReference type="AlphaFoldDB" id="A0A2P2EAQ2"/>
<keyword evidence="1" id="KW-0902">Two-component regulatory system</keyword>
<dbReference type="Proteomes" id="UP000245086">
    <property type="component" value="Unassembled WGS sequence"/>
</dbReference>
<evidence type="ECO:0000256" key="1">
    <source>
        <dbReference type="ARBA" id="ARBA00023012"/>
    </source>
</evidence>
<dbReference type="EMBL" id="BFBR01000005">
    <property type="protein sequence ID" value="GBF58151.1"/>
    <property type="molecule type" value="Genomic_DNA"/>
</dbReference>
<dbReference type="GO" id="GO:0000160">
    <property type="term" value="P:phosphorelay signal transduction system"/>
    <property type="evidence" value="ECO:0007669"/>
    <property type="project" value="UniProtKB-KW"/>
</dbReference>
<evidence type="ECO:0000313" key="3">
    <source>
        <dbReference type="EMBL" id="GBF58151.1"/>
    </source>
</evidence>
<protein>
    <recommendedName>
        <fullName evidence="2">HPt domain-containing protein</fullName>
    </recommendedName>
</protein>
<proteinExistence type="predicted"/>
<dbReference type="InterPro" id="IPR036641">
    <property type="entry name" value="HPT_dom_sf"/>
</dbReference>
<sequence length="130" mass="14254">MMDSLPLHLQGPVVDRAHLERMTGGDQDLALEVLGLFREQVELWSRLLHPSTETEDWGNAAHTVKGSARGIGAWPLAELCGLAEQASRQGPMSRDEKQGFYDAITTELQAVIGEIAVIEHHYALAGLRQA</sequence>
<dbReference type="Gene3D" id="1.20.120.160">
    <property type="entry name" value="HPT domain"/>
    <property type="match status" value="1"/>
</dbReference>
<dbReference type="GO" id="GO:0004672">
    <property type="term" value="F:protein kinase activity"/>
    <property type="evidence" value="ECO:0007669"/>
    <property type="project" value="UniProtKB-ARBA"/>
</dbReference>
<keyword evidence="4" id="KW-1185">Reference proteome</keyword>
<organism evidence="3 4">
    <name type="scientific">Candidatus Phycosocius bacilliformis</name>
    <dbReference type="NCBI Taxonomy" id="1445552"/>
    <lineage>
        <taxon>Bacteria</taxon>
        <taxon>Pseudomonadati</taxon>
        <taxon>Pseudomonadota</taxon>
        <taxon>Alphaproteobacteria</taxon>
        <taxon>Caulobacterales</taxon>
        <taxon>Caulobacterales incertae sedis</taxon>
        <taxon>Candidatus Phycosocius</taxon>
    </lineage>
</organism>